<dbReference type="PANTHER" id="PTHR11545:SF2">
    <property type="entry name" value="LARGE RIBOSOMAL SUBUNIT PROTEIN UL13M"/>
    <property type="match status" value="1"/>
</dbReference>
<dbReference type="EMBL" id="OP616817">
    <property type="protein sequence ID" value="WDB00100.1"/>
    <property type="molecule type" value="Genomic_DNA"/>
</dbReference>
<dbReference type="PIRSF" id="PIRSF002181">
    <property type="entry name" value="Ribosomal_L13"/>
    <property type="match status" value="1"/>
</dbReference>
<proteinExistence type="inferred from homology"/>
<geneLocation type="plastid" evidence="5"/>
<dbReference type="PANTHER" id="PTHR11545">
    <property type="entry name" value="RIBOSOMAL PROTEIN L13"/>
    <property type="match status" value="1"/>
</dbReference>
<dbReference type="GO" id="GO:0003735">
    <property type="term" value="F:structural constituent of ribosome"/>
    <property type="evidence" value="ECO:0007669"/>
    <property type="project" value="InterPro"/>
</dbReference>
<accession>A0A9Y1I494</accession>
<sequence>MKKNYLSITKYKKDSTRWYLVDAKNKILGRLISKIIPILTGKNKPTYCSSVNASDRIIIINASKISISGNKEKSKIYYKHSGRPGGMKTINFQKLKARFPAKIIEIAIKGMLPKGRRGRELFKNLRIYDNEYHNNYAQQPELIN</sequence>
<evidence type="ECO:0000256" key="1">
    <source>
        <dbReference type="ARBA" id="ARBA00006227"/>
    </source>
</evidence>
<reference evidence="5" key="1">
    <citation type="journal article" date="2023" name="J. Phycol.">
        <title>Revised classification of the Cyanidiophyceae based on plastid genome data with descriptions of the Cavernulicolales ord. nov. and Galdieriales ord. nov. (Rhodophyta).</title>
        <authorList>
            <person name="Park S.I."/>
            <person name="Cho C.H."/>
            <person name="Ciniglia C."/>
            <person name="Huang T.Y."/>
            <person name="Liu S.L."/>
            <person name="Bustamante D.E."/>
            <person name="Calderon M.S."/>
            <person name="Mansilla A."/>
            <person name="McDermott T."/>
            <person name="Andersen R.A."/>
            <person name="Yoon H.S."/>
        </authorList>
    </citation>
    <scope>NUCLEOTIDE SEQUENCE</scope>
</reference>
<name>A0A9Y1I494_9RHOD</name>
<dbReference type="InterPro" id="IPR036899">
    <property type="entry name" value="Ribosomal_uL13_sf"/>
</dbReference>
<evidence type="ECO:0000256" key="4">
    <source>
        <dbReference type="RuleBase" id="RU003877"/>
    </source>
</evidence>
<dbReference type="SUPFAM" id="SSF52161">
    <property type="entry name" value="Ribosomal protein L13"/>
    <property type="match status" value="1"/>
</dbReference>
<keyword evidence="3 4" id="KW-0687">Ribonucleoprotein</keyword>
<dbReference type="CDD" id="cd00392">
    <property type="entry name" value="Ribosomal_L13"/>
    <property type="match status" value="1"/>
</dbReference>
<dbReference type="AlphaFoldDB" id="A0A9Y1I494"/>
<dbReference type="GO" id="GO:0003729">
    <property type="term" value="F:mRNA binding"/>
    <property type="evidence" value="ECO:0007669"/>
    <property type="project" value="TreeGrafter"/>
</dbReference>
<dbReference type="PROSITE" id="PS00783">
    <property type="entry name" value="RIBOSOMAL_L13"/>
    <property type="match status" value="1"/>
</dbReference>
<keyword evidence="5" id="KW-0934">Plastid</keyword>
<dbReference type="InterPro" id="IPR023563">
    <property type="entry name" value="Ribosomal_uL13_CS"/>
</dbReference>
<dbReference type="Pfam" id="PF00572">
    <property type="entry name" value="Ribosomal_L13"/>
    <property type="match status" value="1"/>
</dbReference>
<dbReference type="GO" id="GO:0006412">
    <property type="term" value="P:translation"/>
    <property type="evidence" value="ECO:0007669"/>
    <property type="project" value="InterPro"/>
</dbReference>
<gene>
    <name evidence="5" type="primary">rpl13</name>
    <name evidence="5" type="ORF">CspTHAL103_175</name>
</gene>
<dbReference type="GO" id="GO:0017148">
    <property type="term" value="P:negative regulation of translation"/>
    <property type="evidence" value="ECO:0007669"/>
    <property type="project" value="TreeGrafter"/>
</dbReference>
<evidence type="ECO:0000256" key="2">
    <source>
        <dbReference type="ARBA" id="ARBA00022980"/>
    </source>
</evidence>
<dbReference type="HAMAP" id="MF_01366">
    <property type="entry name" value="Ribosomal_uL13"/>
    <property type="match status" value="1"/>
</dbReference>
<dbReference type="InterPro" id="IPR005823">
    <property type="entry name" value="Ribosomal_uL13_bac-type"/>
</dbReference>
<organism evidence="5">
    <name type="scientific">Cyanidium sp. THAL103</name>
    <dbReference type="NCBI Taxonomy" id="3027999"/>
    <lineage>
        <taxon>Eukaryota</taxon>
        <taxon>Rhodophyta</taxon>
        <taxon>Bangiophyceae</taxon>
        <taxon>Cyanidiales</taxon>
        <taxon>Cyanidiaceae</taxon>
        <taxon>Cyanidium</taxon>
    </lineage>
</organism>
<dbReference type="GO" id="GO:0022625">
    <property type="term" value="C:cytosolic large ribosomal subunit"/>
    <property type="evidence" value="ECO:0007669"/>
    <property type="project" value="TreeGrafter"/>
</dbReference>
<evidence type="ECO:0000256" key="3">
    <source>
        <dbReference type="ARBA" id="ARBA00023274"/>
    </source>
</evidence>
<dbReference type="NCBIfam" id="TIGR01066">
    <property type="entry name" value="rplM_bact"/>
    <property type="match status" value="1"/>
</dbReference>
<comment type="similarity">
    <text evidence="1 4">Belongs to the universal ribosomal protein uL13 family.</text>
</comment>
<evidence type="ECO:0000313" key="5">
    <source>
        <dbReference type="EMBL" id="WDB00100.1"/>
    </source>
</evidence>
<dbReference type="Gene3D" id="3.90.1180.10">
    <property type="entry name" value="Ribosomal protein L13"/>
    <property type="match status" value="1"/>
</dbReference>
<dbReference type="InterPro" id="IPR005822">
    <property type="entry name" value="Ribosomal_uL13"/>
</dbReference>
<protein>
    <submittedName>
        <fullName evidence="5">Ribosomal protein L13</fullName>
    </submittedName>
</protein>
<keyword evidence="2 4" id="KW-0689">Ribosomal protein</keyword>